<accession>A0A9Q3IBK9</accession>
<evidence type="ECO:0000313" key="2">
    <source>
        <dbReference type="EMBL" id="MBW0533305.1"/>
    </source>
</evidence>
<comment type="caution">
    <text evidence="2">The sequence shown here is derived from an EMBL/GenBank/DDBJ whole genome shotgun (WGS) entry which is preliminary data.</text>
</comment>
<dbReference type="AlphaFoldDB" id="A0A9Q3IBK9"/>
<name>A0A9Q3IBK9_9BASI</name>
<evidence type="ECO:0000313" key="3">
    <source>
        <dbReference type="Proteomes" id="UP000765509"/>
    </source>
</evidence>
<proteinExistence type="predicted"/>
<keyword evidence="3" id="KW-1185">Reference proteome</keyword>
<organism evidence="2 3">
    <name type="scientific">Austropuccinia psidii MF-1</name>
    <dbReference type="NCBI Taxonomy" id="1389203"/>
    <lineage>
        <taxon>Eukaryota</taxon>
        <taxon>Fungi</taxon>
        <taxon>Dikarya</taxon>
        <taxon>Basidiomycota</taxon>
        <taxon>Pucciniomycotina</taxon>
        <taxon>Pucciniomycetes</taxon>
        <taxon>Pucciniales</taxon>
        <taxon>Sphaerophragmiaceae</taxon>
        <taxon>Austropuccinia</taxon>
    </lineage>
</organism>
<evidence type="ECO:0000256" key="1">
    <source>
        <dbReference type="SAM" id="MobiDB-lite"/>
    </source>
</evidence>
<feature type="compositionally biased region" description="Basic residues" evidence="1">
    <location>
        <begin position="85"/>
        <end position="96"/>
    </location>
</feature>
<dbReference type="Proteomes" id="UP000765509">
    <property type="component" value="Unassembled WGS sequence"/>
</dbReference>
<gene>
    <name evidence="2" type="ORF">O181_073020</name>
</gene>
<sequence length="96" mass="10724">MSNSNRGTSHSEGSNRQIYEPVQTVLHSVEGQILGNVATNPPRSDKLLAYPEKIPQRGGNSEILQLMESTIIQASNQDNKGIPFQKRKRKARKKPQ</sequence>
<feature type="region of interest" description="Disordered" evidence="1">
    <location>
        <begin position="75"/>
        <end position="96"/>
    </location>
</feature>
<reference evidence="2" key="1">
    <citation type="submission" date="2021-03" db="EMBL/GenBank/DDBJ databases">
        <title>Draft genome sequence of rust myrtle Austropuccinia psidii MF-1, a brazilian biotype.</title>
        <authorList>
            <person name="Quecine M.C."/>
            <person name="Pachon D.M.R."/>
            <person name="Bonatelli M.L."/>
            <person name="Correr F.H."/>
            <person name="Franceschini L.M."/>
            <person name="Leite T.F."/>
            <person name="Margarido G.R.A."/>
            <person name="Almeida C.A."/>
            <person name="Ferrarezi J.A."/>
            <person name="Labate C.A."/>
        </authorList>
    </citation>
    <scope>NUCLEOTIDE SEQUENCE</scope>
    <source>
        <strain evidence="2">MF-1</strain>
    </source>
</reference>
<protein>
    <submittedName>
        <fullName evidence="2">Uncharacterized protein</fullName>
    </submittedName>
</protein>
<dbReference type="EMBL" id="AVOT02038429">
    <property type="protein sequence ID" value="MBW0533305.1"/>
    <property type="molecule type" value="Genomic_DNA"/>
</dbReference>